<dbReference type="Pfam" id="PF03496">
    <property type="entry name" value="ADPrib_exo_Tox"/>
    <property type="match status" value="1"/>
</dbReference>
<keyword evidence="1" id="KW-0175">Coiled coil</keyword>
<proteinExistence type="predicted"/>
<name>A0A814DCW3_9BILA</name>
<keyword evidence="2" id="KW-0472">Membrane</keyword>
<dbReference type="InterPro" id="IPR003540">
    <property type="entry name" value="ADP-ribosyltransferase"/>
</dbReference>
<evidence type="ECO:0000256" key="1">
    <source>
        <dbReference type="SAM" id="Coils"/>
    </source>
</evidence>
<gene>
    <name evidence="4" type="ORF">GPM918_LOCUS11401</name>
    <name evidence="5" type="ORF">SRO942_LOCUS11400</name>
</gene>
<organism evidence="4 6">
    <name type="scientific">Didymodactylos carnosus</name>
    <dbReference type="NCBI Taxonomy" id="1234261"/>
    <lineage>
        <taxon>Eukaryota</taxon>
        <taxon>Metazoa</taxon>
        <taxon>Spiralia</taxon>
        <taxon>Gnathifera</taxon>
        <taxon>Rotifera</taxon>
        <taxon>Eurotatoria</taxon>
        <taxon>Bdelloidea</taxon>
        <taxon>Philodinida</taxon>
        <taxon>Philodinidae</taxon>
        <taxon>Didymodactylos</taxon>
    </lineage>
</organism>
<evidence type="ECO:0000313" key="5">
    <source>
        <dbReference type="EMBL" id="CAF3729360.1"/>
    </source>
</evidence>
<evidence type="ECO:0000259" key="3">
    <source>
        <dbReference type="Pfam" id="PF03496"/>
    </source>
</evidence>
<sequence length="593" mass="68241">MDLDPHVNEQLAALAREQQTILKNLMTRLFDKSLQGLNLTNNEIQDLRQRHVWYHSNIYQLHELKKKITSIQGQYDERINEILHEIREQKERAKQILHNALNRLETTMDKNIVRHYLDELIREFDKLIDNTSSLVLLGSIFGALGLFSIIAAIIAAFGGSSLLGVATLGLGAVVGDATSEIMFRSKLSDLNEKLRDNIKNVQNQKSQQLQQLESYFDGFVQKLLQHNSHKLSQEFPSGKYRVFQSDNETAVIQFVQSNIESNIILITSGSAGESVISEIGYYWNIKGIIIFCMLIDNHRSWTGMHKKVLLITNNSNEVVQKIKHIERGDIYFLINGFLLEDVALKLTNTDYYILTKKHGFMIQDFESINSDRSYHRYMIQRFHDTIIAKNLYSNGVPNHFKLTNLFQFVDKFLEALAQIKPEKKIIALYTEEAPYYYKIINDILNRLDEELILLVGDYTKALRYALIVYADTTNTIPNTTNLKLYRGLCLMYENSLQEFQQKFAVNDIIIFPSFLSTSLNKAKATSFINEKGVLLEISADCTQINKPKNISAQSRYKSEDEVLLNCFSVLRVTSITKITDNLVSYKCILEQLE</sequence>
<comment type="caution">
    <text evidence="4">The sequence shown here is derived from an EMBL/GenBank/DDBJ whole genome shotgun (WGS) entry which is preliminary data.</text>
</comment>
<protein>
    <recommendedName>
        <fullName evidence="3">ADP ribosyltransferase domain-containing protein</fullName>
    </recommendedName>
</protein>
<dbReference type="PROSITE" id="PS51996">
    <property type="entry name" value="TR_MART"/>
    <property type="match status" value="1"/>
</dbReference>
<evidence type="ECO:0000313" key="4">
    <source>
        <dbReference type="EMBL" id="CAF0954054.1"/>
    </source>
</evidence>
<evidence type="ECO:0000256" key="2">
    <source>
        <dbReference type="SAM" id="Phobius"/>
    </source>
</evidence>
<dbReference type="OrthoDB" id="10049342at2759"/>
<feature type="domain" description="ADP ribosyltransferase" evidence="3">
    <location>
        <begin position="421"/>
        <end position="581"/>
    </location>
</feature>
<feature type="coiled-coil region" evidence="1">
    <location>
        <begin position="79"/>
        <end position="110"/>
    </location>
</feature>
<dbReference type="Proteomes" id="UP000681722">
    <property type="component" value="Unassembled WGS sequence"/>
</dbReference>
<keyword evidence="2" id="KW-1133">Transmembrane helix</keyword>
<dbReference type="Proteomes" id="UP000663829">
    <property type="component" value="Unassembled WGS sequence"/>
</dbReference>
<dbReference type="EMBL" id="CAJOBC010002360">
    <property type="protein sequence ID" value="CAF3729360.1"/>
    <property type="molecule type" value="Genomic_DNA"/>
</dbReference>
<reference evidence="4" key="1">
    <citation type="submission" date="2021-02" db="EMBL/GenBank/DDBJ databases">
        <authorList>
            <person name="Nowell W R."/>
        </authorList>
    </citation>
    <scope>NUCLEOTIDE SEQUENCE</scope>
</reference>
<dbReference type="EMBL" id="CAJNOQ010002361">
    <property type="protein sequence ID" value="CAF0954054.1"/>
    <property type="molecule type" value="Genomic_DNA"/>
</dbReference>
<dbReference type="GO" id="GO:0005576">
    <property type="term" value="C:extracellular region"/>
    <property type="evidence" value="ECO:0007669"/>
    <property type="project" value="InterPro"/>
</dbReference>
<keyword evidence="2" id="KW-0812">Transmembrane</keyword>
<accession>A0A814DCW3</accession>
<keyword evidence="6" id="KW-1185">Reference proteome</keyword>
<evidence type="ECO:0000313" key="6">
    <source>
        <dbReference type="Proteomes" id="UP000663829"/>
    </source>
</evidence>
<dbReference type="Gene3D" id="3.90.176.10">
    <property type="entry name" value="Toxin ADP-ribosyltransferase, Chain A, domain 1"/>
    <property type="match status" value="1"/>
</dbReference>
<feature type="coiled-coil region" evidence="1">
    <location>
        <begin position="184"/>
        <end position="211"/>
    </location>
</feature>
<dbReference type="AlphaFoldDB" id="A0A814DCW3"/>
<dbReference type="SUPFAM" id="SSF56399">
    <property type="entry name" value="ADP-ribosylation"/>
    <property type="match status" value="1"/>
</dbReference>
<feature type="transmembrane region" description="Helical" evidence="2">
    <location>
        <begin position="134"/>
        <end position="157"/>
    </location>
</feature>